<dbReference type="SUPFAM" id="SSF54285">
    <property type="entry name" value="MoaD/ThiS"/>
    <property type="match status" value="1"/>
</dbReference>
<dbReference type="Pfam" id="PF02597">
    <property type="entry name" value="ThiS"/>
    <property type="match status" value="1"/>
</dbReference>
<proteinExistence type="predicted"/>
<sequence>MDMSKQSGGEWVNLFENKNMYKLAINQELCSWKDPIHEGDELAIFPPITGG</sequence>
<dbReference type="InterPro" id="IPR012675">
    <property type="entry name" value="Beta-grasp_dom_sf"/>
</dbReference>
<evidence type="ECO:0000313" key="1">
    <source>
        <dbReference type="EMBL" id="ABL97733.1"/>
    </source>
</evidence>
<organism evidence="1">
    <name type="scientific">uncultured marine bacterium EB0_41B09</name>
    <dbReference type="NCBI Taxonomy" id="415438"/>
    <lineage>
        <taxon>Bacteria</taxon>
        <taxon>environmental samples</taxon>
    </lineage>
</organism>
<dbReference type="EMBL" id="EF089400">
    <property type="protein sequence ID" value="ABL97733.1"/>
    <property type="molecule type" value="Genomic_DNA"/>
</dbReference>
<accession>A4GI22</accession>
<evidence type="ECO:0008006" key="2">
    <source>
        <dbReference type="Google" id="ProtNLM"/>
    </source>
</evidence>
<name>A4GI22_9BACT</name>
<dbReference type="AlphaFoldDB" id="A4GI22"/>
<dbReference type="Gene3D" id="3.10.20.30">
    <property type="match status" value="1"/>
</dbReference>
<reference evidence="1" key="1">
    <citation type="journal article" date="2007" name="Environ. Microbiol.">
        <title>Proteorhodopsin photosystem gene clusters exhibit co-evolutionary trends and shared ancestry among diverse marine microbial phyla.</title>
        <authorList>
            <person name="McCarren J."/>
            <person name="Delong E.F."/>
        </authorList>
    </citation>
    <scope>NUCLEOTIDE SEQUENCE</scope>
</reference>
<gene>
    <name evidence="1" type="ORF">MBMO_EB0-41B09.0003</name>
</gene>
<dbReference type="InterPro" id="IPR003749">
    <property type="entry name" value="ThiS/MoaD-like"/>
</dbReference>
<dbReference type="InterPro" id="IPR016155">
    <property type="entry name" value="Mopterin_synth/thiamin_S_b"/>
</dbReference>
<protein>
    <recommendedName>
        <fullName evidence="2">Molybdopterin synthase sulfur carrier subunit</fullName>
    </recommendedName>
</protein>